<sequence length="315" mass="35690">MEPSIITIPIDREIKFKKVDLQILPQNGYLQSPIHTVCNLSNVKYYIRIYPNGYNDKTRGMAGIILQLFKGNAFNIDSDIMLCFESASFQKDLPKGNENGTTFGISKTSKFFDSKFFDNGKLIIKVKGTFKIILPLGIKYPFSAHWKIEESVLEALKSSNNGYLKSKRFNISSDSDIKYCIMIYPNGNKEENRGKAYVILQLQLGCETKIKADFNFSIDSALFSRLLTNVFEKSEGRGPFLCSTEDLFDPEKGYFVDGEMTLKVAGTLIIEKENIEPNVLSCKKGVASKAYQKHRGKEFTIFVGEKALKVRLFFS</sequence>
<reference evidence="3" key="1">
    <citation type="submission" date="2022-11" db="UniProtKB">
        <authorList>
            <consortium name="WormBaseParasite"/>
        </authorList>
    </citation>
    <scope>IDENTIFICATION</scope>
</reference>
<dbReference type="InterPro" id="IPR008974">
    <property type="entry name" value="TRAF-like"/>
</dbReference>
<keyword evidence="2" id="KW-1185">Reference proteome</keyword>
<organism evidence="2 3">
    <name type="scientific">Panagrolaimus davidi</name>
    <dbReference type="NCBI Taxonomy" id="227884"/>
    <lineage>
        <taxon>Eukaryota</taxon>
        <taxon>Metazoa</taxon>
        <taxon>Ecdysozoa</taxon>
        <taxon>Nematoda</taxon>
        <taxon>Chromadorea</taxon>
        <taxon>Rhabditida</taxon>
        <taxon>Tylenchina</taxon>
        <taxon>Panagrolaimomorpha</taxon>
        <taxon>Panagrolaimoidea</taxon>
        <taxon>Panagrolaimidae</taxon>
        <taxon>Panagrolaimus</taxon>
    </lineage>
</organism>
<dbReference type="WBParaSite" id="PDA_v2.g1094.t1">
    <property type="protein sequence ID" value="PDA_v2.g1094.t1"/>
    <property type="gene ID" value="PDA_v2.g1094"/>
</dbReference>
<feature type="domain" description="MATH" evidence="1">
    <location>
        <begin position="145"/>
        <end position="264"/>
    </location>
</feature>
<proteinExistence type="predicted"/>
<dbReference type="InterPro" id="IPR002083">
    <property type="entry name" value="MATH/TRAF_dom"/>
</dbReference>
<protein>
    <recommendedName>
        <fullName evidence="1">MATH domain-containing protein</fullName>
    </recommendedName>
</protein>
<evidence type="ECO:0000313" key="2">
    <source>
        <dbReference type="Proteomes" id="UP000887578"/>
    </source>
</evidence>
<dbReference type="SUPFAM" id="SSF49599">
    <property type="entry name" value="TRAF domain-like"/>
    <property type="match status" value="2"/>
</dbReference>
<dbReference type="AlphaFoldDB" id="A0A914P709"/>
<evidence type="ECO:0000313" key="3">
    <source>
        <dbReference type="WBParaSite" id="PDA_v2.g1094.t1"/>
    </source>
</evidence>
<evidence type="ECO:0000259" key="1">
    <source>
        <dbReference type="Pfam" id="PF22486"/>
    </source>
</evidence>
<dbReference type="Gene3D" id="2.60.210.10">
    <property type="entry name" value="Apoptosis, Tumor Necrosis Factor Receptor Associated Protein 2, Chain A"/>
    <property type="match status" value="1"/>
</dbReference>
<name>A0A914P709_9BILA</name>
<dbReference type="CDD" id="cd00121">
    <property type="entry name" value="MATH"/>
    <property type="match status" value="2"/>
</dbReference>
<dbReference type="Proteomes" id="UP000887578">
    <property type="component" value="Unplaced"/>
</dbReference>
<dbReference type="Pfam" id="PF22486">
    <property type="entry name" value="MATH_2"/>
    <property type="match status" value="1"/>
</dbReference>
<accession>A0A914P709</accession>